<comment type="caution">
    <text evidence="2">The sequence shown here is derived from an EMBL/GenBank/DDBJ whole genome shotgun (WGS) entry which is preliminary data.</text>
</comment>
<keyword evidence="3" id="KW-1185">Reference proteome</keyword>
<evidence type="ECO:0000313" key="3">
    <source>
        <dbReference type="Proteomes" id="UP001444661"/>
    </source>
</evidence>
<dbReference type="Proteomes" id="UP001444661">
    <property type="component" value="Unassembled WGS sequence"/>
</dbReference>
<reference evidence="2 3" key="1">
    <citation type="submission" date="2023-01" db="EMBL/GenBank/DDBJ databases">
        <title>Analysis of 21 Apiospora genomes using comparative genomics revels a genus with tremendous synthesis potential of carbohydrate active enzymes and secondary metabolites.</title>
        <authorList>
            <person name="Sorensen T."/>
        </authorList>
    </citation>
    <scope>NUCLEOTIDE SEQUENCE [LARGE SCALE GENOMIC DNA]</scope>
    <source>
        <strain evidence="2 3">CBS 33761</strain>
    </source>
</reference>
<organism evidence="2 3">
    <name type="scientific">Apiospora rasikravindrae</name>
    <dbReference type="NCBI Taxonomy" id="990691"/>
    <lineage>
        <taxon>Eukaryota</taxon>
        <taxon>Fungi</taxon>
        <taxon>Dikarya</taxon>
        <taxon>Ascomycota</taxon>
        <taxon>Pezizomycotina</taxon>
        <taxon>Sordariomycetes</taxon>
        <taxon>Xylariomycetidae</taxon>
        <taxon>Amphisphaeriales</taxon>
        <taxon>Apiosporaceae</taxon>
        <taxon>Apiospora</taxon>
    </lineage>
</organism>
<protein>
    <submittedName>
        <fullName evidence="2">Uncharacterized protein</fullName>
    </submittedName>
</protein>
<feature type="compositionally biased region" description="Acidic residues" evidence="1">
    <location>
        <begin position="276"/>
        <end position="287"/>
    </location>
</feature>
<sequence length="317" mass="35831">MEDPTNSSIRIESTSEGFAWFDATLSDPSKQACIKEIQFEVLLPPTSVKRLKKLQSNAETAANNAAFNHATAAFFRRLAAWEPRSPSGGIKLTLTTRSLNRGLIRELVASGELDQVHNEFGPPIWDIRDSYRYIQFTQDAPPLPKFDVERKYDFHPSVLLALGSALDRLERLERLEWRLYLPGRRLASDRRAIRSALAHALQHADLPQTLAAFDISLSNQDPGNEHFDPGSFGENADDADDPSLAVRRICQLPMIRTLHLFDHWILAPVALAEEEEPAAFDSDDSDTSDYAPEFEWDKQGGDVPGVWWFWYMQGRGH</sequence>
<gene>
    <name evidence="2" type="ORF">PG993_005455</name>
</gene>
<feature type="region of interest" description="Disordered" evidence="1">
    <location>
        <begin position="276"/>
        <end position="297"/>
    </location>
</feature>
<dbReference type="EMBL" id="JAQQWK010000003">
    <property type="protein sequence ID" value="KAK8045431.1"/>
    <property type="molecule type" value="Genomic_DNA"/>
</dbReference>
<evidence type="ECO:0000256" key="1">
    <source>
        <dbReference type="SAM" id="MobiDB-lite"/>
    </source>
</evidence>
<accession>A0ABR1TFM1</accession>
<proteinExistence type="predicted"/>
<name>A0ABR1TFM1_9PEZI</name>
<evidence type="ECO:0000313" key="2">
    <source>
        <dbReference type="EMBL" id="KAK8045431.1"/>
    </source>
</evidence>